<organism evidence="6 7">
    <name type="scientific">Rhodotorula diobovata</name>
    <dbReference type="NCBI Taxonomy" id="5288"/>
    <lineage>
        <taxon>Eukaryota</taxon>
        <taxon>Fungi</taxon>
        <taxon>Dikarya</taxon>
        <taxon>Basidiomycota</taxon>
        <taxon>Pucciniomycotina</taxon>
        <taxon>Microbotryomycetes</taxon>
        <taxon>Sporidiobolales</taxon>
        <taxon>Sporidiobolaceae</taxon>
        <taxon>Rhodotorula</taxon>
    </lineage>
</organism>
<dbReference type="AlphaFoldDB" id="A0A5C5FLJ7"/>
<feature type="transmembrane region" description="Helical" evidence="4">
    <location>
        <begin position="106"/>
        <end position="128"/>
    </location>
</feature>
<evidence type="ECO:0000259" key="5">
    <source>
        <dbReference type="PROSITE" id="PS51778"/>
    </source>
</evidence>
<comment type="subcellular location">
    <subcellularLocation>
        <location evidence="1">Membrane</location>
    </subcellularLocation>
</comment>
<name>A0A5C5FLJ7_9BASI</name>
<dbReference type="Proteomes" id="UP000311382">
    <property type="component" value="Unassembled WGS sequence"/>
</dbReference>
<dbReference type="EMBL" id="SOZI01000232">
    <property type="protein sequence ID" value="TNY17182.1"/>
    <property type="molecule type" value="Genomic_DNA"/>
</dbReference>
<keyword evidence="4" id="KW-1133">Transmembrane helix</keyword>
<dbReference type="InterPro" id="IPR031968">
    <property type="entry name" value="VASt"/>
</dbReference>
<dbReference type="PROSITE" id="PS51778">
    <property type="entry name" value="VAST"/>
    <property type="match status" value="1"/>
</dbReference>
<evidence type="ECO:0000313" key="6">
    <source>
        <dbReference type="EMBL" id="TNY17182.1"/>
    </source>
</evidence>
<keyword evidence="4" id="KW-0812">Transmembrane</keyword>
<proteinExistence type="predicted"/>
<evidence type="ECO:0000256" key="3">
    <source>
        <dbReference type="SAM" id="MobiDB-lite"/>
    </source>
</evidence>
<feature type="domain" description="VASt" evidence="5">
    <location>
        <begin position="1"/>
        <end position="52"/>
    </location>
</feature>
<accession>A0A5C5FLJ7</accession>
<feature type="non-terminal residue" evidence="6">
    <location>
        <position position="1"/>
    </location>
</feature>
<dbReference type="GO" id="GO:0016020">
    <property type="term" value="C:membrane"/>
    <property type="evidence" value="ECO:0007669"/>
    <property type="project" value="UniProtKB-SubCell"/>
</dbReference>
<keyword evidence="2 4" id="KW-0472">Membrane</keyword>
<feature type="region of interest" description="Disordered" evidence="3">
    <location>
        <begin position="60"/>
        <end position="92"/>
    </location>
</feature>
<protein>
    <recommendedName>
        <fullName evidence="5">VASt domain-containing protein</fullName>
    </recommendedName>
</protein>
<evidence type="ECO:0000256" key="1">
    <source>
        <dbReference type="ARBA" id="ARBA00004370"/>
    </source>
</evidence>
<evidence type="ECO:0000313" key="7">
    <source>
        <dbReference type="Proteomes" id="UP000311382"/>
    </source>
</evidence>
<dbReference type="STRING" id="5288.A0A5C5FLJ7"/>
<sequence>GGGCHVRVTTEVEWTKVNRLLRGVIERGAVDGQVGYHKDLEAAVREHIAAHPDEFAVAGSAPAATPASGEVKSTDTAAVEASSPAARPASTDRGSFLDSLVALDPVTVALVLLVVALAVSNLFTLVSLRRHAAIARQARVGHPAEVASAVERVLSQFNAAHAQRVGAGSPRVGAGAGAGGPGGDVAQLGEAMRGLEGHMESVLRDVGRAVGTVKELADQAEGVKGAL</sequence>
<feature type="compositionally biased region" description="Low complexity" evidence="3">
    <location>
        <begin position="60"/>
        <end position="69"/>
    </location>
</feature>
<reference evidence="6 7" key="1">
    <citation type="submission" date="2019-03" db="EMBL/GenBank/DDBJ databases">
        <title>Rhodosporidium diobovatum UCD-FST 08-225 genome sequencing, assembly, and annotation.</title>
        <authorList>
            <person name="Fakankun I.U."/>
            <person name="Fristensky B."/>
            <person name="Levin D.B."/>
        </authorList>
    </citation>
    <scope>NUCLEOTIDE SEQUENCE [LARGE SCALE GENOMIC DNA]</scope>
    <source>
        <strain evidence="6 7">UCD-FST 08-225</strain>
    </source>
</reference>
<evidence type="ECO:0000256" key="2">
    <source>
        <dbReference type="ARBA" id="ARBA00023136"/>
    </source>
</evidence>
<comment type="caution">
    <text evidence="6">The sequence shown here is derived from an EMBL/GenBank/DDBJ whole genome shotgun (WGS) entry which is preliminary data.</text>
</comment>
<dbReference type="OrthoDB" id="2162691at2759"/>
<keyword evidence="7" id="KW-1185">Reference proteome</keyword>
<gene>
    <name evidence="6" type="ORF">DMC30DRAFT_420026</name>
</gene>
<evidence type="ECO:0000256" key="4">
    <source>
        <dbReference type="SAM" id="Phobius"/>
    </source>
</evidence>